<keyword evidence="2" id="KW-0488">Methylation</keyword>
<dbReference type="Pfam" id="PF07963">
    <property type="entry name" value="N_methyl"/>
    <property type="match status" value="1"/>
</dbReference>
<keyword evidence="5 6" id="KW-0472">Membrane</keyword>
<organism evidence="7 8">
    <name type="scientific">Candidatus Kerfeldbacteria bacterium CG08_land_8_20_14_0_20_42_7</name>
    <dbReference type="NCBI Taxonomy" id="2014245"/>
    <lineage>
        <taxon>Bacteria</taxon>
        <taxon>Candidatus Kerfeldiibacteriota</taxon>
    </lineage>
</organism>
<comment type="subcellular location">
    <subcellularLocation>
        <location evidence="1">Membrane</location>
        <topology evidence="1">Single-pass membrane protein</topology>
    </subcellularLocation>
</comment>
<evidence type="ECO:0000256" key="2">
    <source>
        <dbReference type="ARBA" id="ARBA00022481"/>
    </source>
</evidence>
<keyword evidence="3 6" id="KW-0812">Transmembrane</keyword>
<dbReference type="GO" id="GO:0016020">
    <property type="term" value="C:membrane"/>
    <property type="evidence" value="ECO:0007669"/>
    <property type="project" value="UniProtKB-SubCell"/>
</dbReference>
<keyword evidence="4 6" id="KW-1133">Transmembrane helix</keyword>
<sequence>MHFDNQTKKGFTLIELLVVIAIIAILSVIGMTQLARAREKARDSERRIDMSQIQHAFISYYDDHNQHYPLVADVTQDPIIPDHSLTPTEAASGIFATGGLLIPAYLDHEFVDSQKGADGHGYHYVANCDTTDCVGATGATDYVFYTQLEVGGFYYALNPAGRISDVFNEYTVAPSCPQGTGNCTPPS</sequence>
<name>A0A2H0YRV2_9BACT</name>
<proteinExistence type="predicted"/>
<evidence type="ECO:0000256" key="3">
    <source>
        <dbReference type="ARBA" id="ARBA00022692"/>
    </source>
</evidence>
<accession>A0A2H0YRV2</accession>
<evidence type="ECO:0000256" key="5">
    <source>
        <dbReference type="ARBA" id="ARBA00023136"/>
    </source>
</evidence>
<dbReference type="Proteomes" id="UP000228711">
    <property type="component" value="Unassembled WGS sequence"/>
</dbReference>
<dbReference type="NCBIfam" id="TIGR02532">
    <property type="entry name" value="IV_pilin_GFxxxE"/>
    <property type="match status" value="1"/>
</dbReference>
<dbReference type="PANTHER" id="PTHR30093">
    <property type="entry name" value="GENERAL SECRETION PATHWAY PROTEIN G"/>
    <property type="match status" value="1"/>
</dbReference>
<protein>
    <recommendedName>
        <fullName evidence="9">Type II secretion system protein GspG C-terminal domain-containing protein</fullName>
    </recommendedName>
</protein>
<dbReference type="Gene3D" id="3.30.700.10">
    <property type="entry name" value="Glycoprotein, Type 4 Pilin"/>
    <property type="match status" value="1"/>
</dbReference>
<reference evidence="8" key="1">
    <citation type="submission" date="2017-09" db="EMBL/GenBank/DDBJ databases">
        <title>Depth-based differentiation of microbial function through sediment-hosted aquifers and enrichment of novel symbionts in the deep terrestrial subsurface.</title>
        <authorList>
            <person name="Probst A.J."/>
            <person name="Ladd B."/>
            <person name="Jarett J.K."/>
            <person name="Geller-Mcgrath D.E."/>
            <person name="Sieber C.M.K."/>
            <person name="Emerson J.B."/>
            <person name="Anantharaman K."/>
            <person name="Thomas B.C."/>
            <person name="Malmstrom R."/>
            <person name="Stieglmeier M."/>
            <person name="Klingl A."/>
            <person name="Woyke T."/>
            <person name="Ryan C.M."/>
            <person name="Banfield J.F."/>
        </authorList>
    </citation>
    <scope>NUCLEOTIDE SEQUENCE [LARGE SCALE GENOMIC DNA]</scope>
</reference>
<evidence type="ECO:0000256" key="1">
    <source>
        <dbReference type="ARBA" id="ARBA00004167"/>
    </source>
</evidence>
<evidence type="ECO:0000313" key="7">
    <source>
        <dbReference type="EMBL" id="PIS41234.1"/>
    </source>
</evidence>
<comment type="caution">
    <text evidence="7">The sequence shown here is derived from an EMBL/GenBank/DDBJ whole genome shotgun (WGS) entry which is preliminary data.</text>
</comment>
<evidence type="ECO:0000256" key="4">
    <source>
        <dbReference type="ARBA" id="ARBA00022989"/>
    </source>
</evidence>
<gene>
    <name evidence="7" type="ORF">COT25_04215</name>
</gene>
<evidence type="ECO:0008006" key="9">
    <source>
        <dbReference type="Google" id="ProtNLM"/>
    </source>
</evidence>
<dbReference type="PROSITE" id="PS00409">
    <property type="entry name" value="PROKAR_NTER_METHYL"/>
    <property type="match status" value="1"/>
</dbReference>
<dbReference type="PANTHER" id="PTHR30093:SF44">
    <property type="entry name" value="TYPE II SECRETION SYSTEM CORE PROTEIN G"/>
    <property type="match status" value="1"/>
</dbReference>
<feature type="transmembrane region" description="Helical" evidence="6">
    <location>
        <begin position="12"/>
        <end position="32"/>
    </location>
</feature>
<dbReference type="EMBL" id="PEXV01000138">
    <property type="protein sequence ID" value="PIS41234.1"/>
    <property type="molecule type" value="Genomic_DNA"/>
</dbReference>
<evidence type="ECO:0000313" key="8">
    <source>
        <dbReference type="Proteomes" id="UP000228711"/>
    </source>
</evidence>
<dbReference type="InterPro" id="IPR045584">
    <property type="entry name" value="Pilin-like"/>
</dbReference>
<dbReference type="InterPro" id="IPR012902">
    <property type="entry name" value="N_methyl_site"/>
</dbReference>
<evidence type="ECO:0000256" key="6">
    <source>
        <dbReference type="SAM" id="Phobius"/>
    </source>
</evidence>
<dbReference type="AlphaFoldDB" id="A0A2H0YRV2"/>
<dbReference type="SUPFAM" id="SSF54523">
    <property type="entry name" value="Pili subunits"/>
    <property type="match status" value="1"/>
</dbReference>